<dbReference type="SUPFAM" id="SSF53474">
    <property type="entry name" value="alpha/beta-Hydrolases"/>
    <property type="match status" value="1"/>
</dbReference>
<dbReference type="RefSeq" id="WP_125118856.1">
    <property type="nucleotide sequence ID" value="NZ_AP019309.1"/>
</dbReference>
<dbReference type="OrthoDB" id="24847at2"/>
<name>A0A3G9JS53_9FIRM</name>
<dbReference type="PANTHER" id="PTHR48081:SF8">
    <property type="entry name" value="ALPHA_BETA HYDROLASE FOLD-3 DOMAIN-CONTAINING PROTEIN-RELATED"/>
    <property type="match status" value="1"/>
</dbReference>
<keyword evidence="4" id="KW-1185">Reference proteome</keyword>
<evidence type="ECO:0000313" key="4">
    <source>
        <dbReference type="Proteomes" id="UP000268059"/>
    </source>
</evidence>
<evidence type="ECO:0000313" key="3">
    <source>
        <dbReference type="EMBL" id="BBH25939.1"/>
    </source>
</evidence>
<reference evidence="3 4" key="1">
    <citation type="submission" date="2018-11" db="EMBL/GenBank/DDBJ databases">
        <title>Novel Erysipelotrichaceae bacterium isolated from small intestine of a swine.</title>
        <authorList>
            <person name="Kim J.S."/>
            <person name="Choe H."/>
            <person name="Lee Y.R."/>
            <person name="Kim K.M."/>
            <person name="Park D.S."/>
        </authorList>
    </citation>
    <scope>NUCLEOTIDE SEQUENCE [LARGE SCALE GENOMIC DNA]</scope>
    <source>
        <strain evidence="3 4">SG0102</strain>
    </source>
</reference>
<protein>
    <recommendedName>
        <fullName evidence="2">Alpha/beta hydrolase fold-3 domain-containing protein</fullName>
    </recommendedName>
</protein>
<accession>A0A3G9JS53</accession>
<dbReference type="EMBL" id="AP019309">
    <property type="protein sequence ID" value="BBH25939.1"/>
    <property type="molecule type" value="Genomic_DNA"/>
</dbReference>
<dbReference type="InterPro" id="IPR013094">
    <property type="entry name" value="AB_hydrolase_3"/>
</dbReference>
<organism evidence="3 4">
    <name type="scientific">Intestinibaculum porci</name>
    <dbReference type="NCBI Taxonomy" id="2487118"/>
    <lineage>
        <taxon>Bacteria</taxon>
        <taxon>Bacillati</taxon>
        <taxon>Bacillota</taxon>
        <taxon>Erysipelotrichia</taxon>
        <taxon>Erysipelotrichales</taxon>
        <taxon>Erysipelotrichaceae</taxon>
        <taxon>Intestinibaculum</taxon>
    </lineage>
</organism>
<feature type="domain" description="Alpha/beta hydrolase fold-3" evidence="2">
    <location>
        <begin position="104"/>
        <end position="297"/>
    </location>
</feature>
<dbReference type="AlphaFoldDB" id="A0A3G9JS53"/>
<evidence type="ECO:0000259" key="2">
    <source>
        <dbReference type="Pfam" id="PF07859"/>
    </source>
</evidence>
<dbReference type="Gene3D" id="3.40.50.1820">
    <property type="entry name" value="alpha/beta hydrolase"/>
    <property type="match status" value="1"/>
</dbReference>
<proteinExistence type="predicted"/>
<dbReference type="InterPro" id="IPR029058">
    <property type="entry name" value="AB_hydrolase_fold"/>
</dbReference>
<dbReference type="InParanoid" id="A0A3G9JS53"/>
<dbReference type="InterPro" id="IPR050300">
    <property type="entry name" value="GDXG_lipolytic_enzyme"/>
</dbReference>
<gene>
    <name evidence="3" type="ORF">SG0102_08730</name>
</gene>
<dbReference type="Proteomes" id="UP000268059">
    <property type="component" value="Chromosome"/>
</dbReference>
<dbReference type="Pfam" id="PF07859">
    <property type="entry name" value="Abhydrolase_3"/>
    <property type="match status" value="1"/>
</dbReference>
<dbReference type="PANTHER" id="PTHR48081">
    <property type="entry name" value="AB HYDROLASE SUPERFAMILY PROTEIN C4A8.06C"/>
    <property type="match status" value="1"/>
</dbReference>
<evidence type="ECO:0000256" key="1">
    <source>
        <dbReference type="ARBA" id="ARBA00022801"/>
    </source>
</evidence>
<dbReference type="GO" id="GO:0016787">
    <property type="term" value="F:hydrolase activity"/>
    <property type="evidence" value="ECO:0007669"/>
    <property type="project" value="UniProtKB-KW"/>
</dbReference>
<sequence length="328" mass="37457">MKKVQFVSLMTASLLTLRGIRYLYKKCFHHTMTSKAVEEVIKITSKKDAYTHPEAFERFLYEQSIENKKKYKLSHYMLSHVDETTFASQQLFVVRASKHPKYHIIYLHSGGFIQPISFYEWRFVDRLAKDLDACVYVPMYPLVPTATHEEAYDLLEKLYASIDRTLPLTIIGAGAGGALATGFCESLGSDLQPDRLILISPWLDLTMSRDGGQLEKIDPLLSSYGIKRLGTMWAGTKSLYAYKVSPYFGNYTCLSDVTLFGGTNELLYPDIVRFYRKLKAAHVNARLITGHHLIHNYPFLPIPEAKEAFEQIESTIKGSTRSERLNML</sequence>
<dbReference type="KEGG" id="ebm:SG0102_08730"/>
<keyword evidence="1" id="KW-0378">Hydrolase</keyword>